<dbReference type="InterPro" id="IPR006357">
    <property type="entry name" value="HAD-SF_hydro_IIA"/>
</dbReference>
<organism evidence="1 2">
    <name type="scientific">Sphingomonas xanthus</name>
    <dbReference type="NCBI Taxonomy" id="2594473"/>
    <lineage>
        <taxon>Bacteria</taxon>
        <taxon>Pseudomonadati</taxon>
        <taxon>Pseudomonadota</taxon>
        <taxon>Alphaproteobacteria</taxon>
        <taxon>Sphingomonadales</taxon>
        <taxon>Sphingomonadaceae</taxon>
        <taxon>Sphingomonas</taxon>
    </lineage>
</organism>
<evidence type="ECO:0000313" key="2">
    <source>
        <dbReference type="Proteomes" id="UP000321857"/>
    </source>
</evidence>
<gene>
    <name evidence="1" type="ORF">FMM02_10160</name>
</gene>
<protein>
    <submittedName>
        <fullName evidence="1">HAD-IIA family hydrolase</fullName>
    </submittedName>
</protein>
<dbReference type="GO" id="GO:0005737">
    <property type="term" value="C:cytoplasm"/>
    <property type="evidence" value="ECO:0007669"/>
    <property type="project" value="TreeGrafter"/>
</dbReference>
<dbReference type="Pfam" id="PF13344">
    <property type="entry name" value="Hydrolase_6"/>
    <property type="match status" value="1"/>
</dbReference>
<dbReference type="EMBL" id="CP041659">
    <property type="protein sequence ID" value="QDP20285.1"/>
    <property type="molecule type" value="Genomic_DNA"/>
</dbReference>
<dbReference type="GO" id="GO:0016791">
    <property type="term" value="F:phosphatase activity"/>
    <property type="evidence" value="ECO:0007669"/>
    <property type="project" value="TreeGrafter"/>
</dbReference>
<dbReference type="PANTHER" id="PTHR19288:SF90">
    <property type="entry name" value="OS08G0542600 PROTEIN"/>
    <property type="match status" value="1"/>
</dbReference>
<dbReference type="SUPFAM" id="SSF56784">
    <property type="entry name" value="HAD-like"/>
    <property type="match status" value="1"/>
</dbReference>
<dbReference type="Gene3D" id="3.40.50.1000">
    <property type="entry name" value="HAD superfamily/HAD-like"/>
    <property type="match status" value="2"/>
</dbReference>
<dbReference type="OrthoDB" id="9791073at2"/>
<dbReference type="InterPro" id="IPR036412">
    <property type="entry name" value="HAD-like_sf"/>
</dbReference>
<reference evidence="1 2" key="1">
    <citation type="submission" date="2019-07" db="EMBL/GenBank/DDBJ databases">
        <title>Sphingomonas AE3 Genome sequencing and assembly.</title>
        <authorList>
            <person name="Kim H."/>
        </authorList>
    </citation>
    <scope>NUCLEOTIDE SEQUENCE [LARGE SCALE GENOMIC DNA]</scope>
    <source>
        <strain evidence="1 2">AE3</strain>
    </source>
</reference>
<evidence type="ECO:0000313" key="1">
    <source>
        <dbReference type="EMBL" id="QDP20285.1"/>
    </source>
</evidence>
<keyword evidence="2" id="KW-1185">Reference proteome</keyword>
<sequence>MNPLDHLDPRYSTVLCDVWGVIHDGGVLFAGSRERLERWTGEGRRVVLVTNAPRPAERVERELVAMGLPRACFHAVTSSGEAGIRALTDPVRPVGFLGTEEDRADLEGRGVELVGSGWTELAAAGLEEWHHRAEDYDGAMHDWLDRDVLFHCLNPDRVVVHRGERYVCPGALADRYEAMGGRVAWYGKPHPPIYKTALELAGNPPPDRVVMVGDSLNNDMAGAIEQGFAAVFVQSGIHAGEEIPADFGALHGAPGWRPLMCVETL</sequence>
<dbReference type="AlphaFoldDB" id="A0A516ITQ1"/>
<dbReference type="PANTHER" id="PTHR19288">
    <property type="entry name" value="4-NITROPHENYLPHOSPHATASE-RELATED"/>
    <property type="match status" value="1"/>
</dbReference>
<accession>A0A516ITQ1</accession>
<dbReference type="InterPro" id="IPR023214">
    <property type="entry name" value="HAD_sf"/>
</dbReference>
<dbReference type="Pfam" id="PF13242">
    <property type="entry name" value="Hydrolase_like"/>
    <property type="match status" value="1"/>
</dbReference>
<dbReference type="NCBIfam" id="TIGR01460">
    <property type="entry name" value="HAD-SF-IIA"/>
    <property type="match status" value="1"/>
</dbReference>
<proteinExistence type="predicted"/>
<dbReference type="KEGG" id="sxa:FMM02_10160"/>
<name>A0A516ITQ1_9SPHN</name>
<dbReference type="RefSeq" id="WP_147494733.1">
    <property type="nucleotide sequence ID" value="NZ_CP041659.1"/>
</dbReference>
<keyword evidence="1" id="KW-0378">Hydrolase</keyword>
<dbReference type="Proteomes" id="UP000321857">
    <property type="component" value="Chromosome"/>
</dbReference>